<accession>A0A149U2H6</accession>
<reference evidence="1 2" key="1">
    <citation type="submission" date="2015-06" db="EMBL/GenBank/DDBJ databases">
        <title>Improved classification and identification of acetic acid bacteria using matrix-assisted laser desorption/ionization time-of-flight mass spectrometry; Gluconobacter nephelii and Gluconobacter uchimurae are later heterotypic synonyms of Gluconobacter japonicus and Gluconobacter oxydans, respectively.</title>
        <authorList>
            <person name="Li L."/>
            <person name="Cleenwerck I."/>
            <person name="De Vuyst L."/>
            <person name="Vandamme P."/>
        </authorList>
    </citation>
    <scope>NUCLEOTIDE SEQUENCE [LARGE SCALE GENOMIC DNA]</scope>
    <source>
        <strain evidence="1 2">LMG 23690</strain>
    </source>
</reference>
<evidence type="ECO:0008006" key="3">
    <source>
        <dbReference type="Google" id="ProtNLM"/>
    </source>
</evidence>
<name>A0A149U2H6_9PROT</name>
<comment type="caution">
    <text evidence="1">The sequence shown here is derived from an EMBL/GenBank/DDBJ whole genome shotgun (WGS) entry which is preliminary data.</text>
</comment>
<organism evidence="1 2">
    <name type="scientific">Acetobacter senegalensis</name>
    <dbReference type="NCBI Taxonomy" id="446692"/>
    <lineage>
        <taxon>Bacteria</taxon>
        <taxon>Pseudomonadati</taxon>
        <taxon>Pseudomonadota</taxon>
        <taxon>Alphaproteobacteria</taxon>
        <taxon>Acetobacterales</taxon>
        <taxon>Acetobacteraceae</taxon>
        <taxon>Acetobacter</taxon>
    </lineage>
</organism>
<gene>
    <name evidence="1" type="ORF">AD948_08140</name>
</gene>
<dbReference type="PATRIC" id="fig|446692.4.peg.334"/>
<evidence type="ECO:0000313" key="1">
    <source>
        <dbReference type="EMBL" id="KXV59556.1"/>
    </source>
</evidence>
<dbReference type="EMBL" id="LHZU01000127">
    <property type="protein sequence ID" value="KXV59556.1"/>
    <property type="molecule type" value="Genomic_DNA"/>
</dbReference>
<dbReference type="Proteomes" id="UP000075360">
    <property type="component" value="Unassembled WGS sequence"/>
</dbReference>
<proteinExistence type="predicted"/>
<protein>
    <recommendedName>
        <fullName evidence="3">Uracil-DNA glycosylase-like domain-containing protein</fullName>
    </recommendedName>
</protein>
<sequence>MPSRFPWIGTNYHISQILIVGESHYGSPEQSEDLNLTRNVIQNMIDGTAHHAALQSIERSFTGNSICFPEKFWETVAFINFCPGIVDDSLAGRHSATRSMIKAGVQLFPDTLLNLNPSPKKIVFFSKTTWEATETCIGLPYEPLLPVVVDGISVDCGLFRSDKGISFEAINVGHPGGPFLGGASLKHRFRLAFLNRL</sequence>
<evidence type="ECO:0000313" key="2">
    <source>
        <dbReference type="Proteomes" id="UP000075360"/>
    </source>
</evidence>
<dbReference type="AlphaFoldDB" id="A0A149U2H6"/>